<evidence type="ECO:0000256" key="1">
    <source>
        <dbReference type="ARBA" id="ARBA00006484"/>
    </source>
</evidence>
<gene>
    <name evidence="3" type="ORF">FNAPI_852</name>
</gene>
<dbReference type="PANTHER" id="PTHR24320:SF283">
    <property type="entry name" value="RETINOL DEHYDROGENASE 11"/>
    <property type="match status" value="1"/>
</dbReference>
<evidence type="ECO:0000313" key="3">
    <source>
        <dbReference type="EMBL" id="KAF5567037.1"/>
    </source>
</evidence>
<evidence type="ECO:0000256" key="2">
    <source>
        <dbReference type="ARBA" id="ARBA00023002"/>
    </source>
</evidence>
<dbReference type="InterPro" id="IPR002347">
    <property type="entry name" value="SDR_fam"/>
</dbReference>
<dbReference type="InterPro" id="IPR036291">
    <property type="entry name" value="NAD(P)-bd_dom_sf"/>
</dbReference>
<dbReference type="SUPFAM" id="SSF51735">
    <property type="entry name" value="NAD(P)-binding Rossmann-fold domains"/>
    <property type="match status" value="1"/>
</dbReference>
<evidence type="ECO:0000313" key="4">
    <source>
        <dbReference type="Proteomes" id="UP000574317"/>
    </source>
</evidence>
<dbReference type="GO" id="GO:0016491">
    <property type="term" value="F:oxidoreductase activity"/>
    <property type="evidence" value="ECO:0007669"/>
    <property type="project" value="UniProtKB-KW"/>
</dbReference>
<accession>A0A8H5NHY2</accession>
<dbReference type="Pfam" id="PF00106">
    <property type="entry name" value="adh_short"/>
    <property type="match status" value="1"/>
</dbReference>
<comment type="similarity">
    <text evidence="1">Belongs to the short-chain dehydrogenases/reductases (SDR) family.</text>
</comment>
<dbReference type="Proteomes" id="UP000574317">
    <property type="component" value="Unassembled WGS sequence"/>
</dbReference>
<dbReference type="AlphaFoldDB" id="A0A8H5NHY2"/>
<proteinExistence type="inferred from homology"/>
<dbReference type="EMBL" id="JAAOAO010000029">
    <property type="protein sequence ID" value="KAF5567037.1"/>
    <property type="molecule type" value="Genomic_DNA"/>
</dbReference>
<keyword evidence="2" id="KW-0560">Oxidoreductase</keyword>
<dbReference type="PRINTS" id="PR00081">
    <property type="entry name" value="GDHRDH"/>
</dbReference>
<sequence>MTSTTFSQFNGDTEGLEVAQAFSVQVSGKVVLVTGVNRGGIGYSTAEALSMMQASQGPSHLIITGRSHSKVQECINAMKSLYPQVNYVILQFDLSSQQSVRAAAAELLSRDDIPRVDLLINNAGVAFLPERALSPEKIEMHFATNHIGHFLFTNLILPKLVKAAEGNPKGATRIINVSSGSPKWAYMRWCDINFEKKNKDLPEEERPNYEVHRAWGSPNVEELSYIPLAAYNQSKVANVLFSIGANKRWYERYGILSLAVFPGWIETELSRHMPSEAREAIIKVGSQRGVKYKNLQAGGSTNVVAALYPKLGPGEKREGKENYGVFLEDCQIFSGAHPRAESDEEAEKLWELSEKLISESA</sequence>
<comment type="caution">
    <text evidence="3">The sequence shown here is derived from an EMBL/GenBank/DDBJ whole genome shotgun (WGS) entry which is preliminary data.</text>
</comment>
<keyword evidence="4" id="KW-1185">Reference proteome</keyword>
<dbReference type="PANTHER" id="PTHR24320">
    <property type="entry name" value="RETINOL DEHYDROGENASE"/>
    <property type="match status" value="1"/>
</dbReference>
<reference evidence="3 4" key="1">
    <citation type="submission" date="2020-05" db="EMBL/GenBank/DDBJ databases">
        <title>Identification and distribution of gene clusters putatively required for synthesis of sphingolipid metabolism inhibitors in phylogenetically diverse species of the filamentous fungus Fusarium.</title>
        <authorList>
            <person name="Kim H.-S."/>
            <person name="Busman M."/>
            <person name="Brown D.W."/>
            <person name="Divon H."/>
            <person name="Uhlig S."/>
            <person name="Proctor R.H."/>
        </authorList>
    </citation>
    <scope>NUCLEOTIDE SEQUENCE [LARGE SCALE GENOMIC DNA]</scope>
    <source>
        <strain evidence="3 4">NRRL 25196</strain>
    </source>
</reference>
<name>A0A8H5NHY2_9HYPO</name>
<dbReference type="Gene3D" id="3.40.50.720">
    <property type="entry name" value="NAD(P)-binding Rossmann-like Domain"/>
    <property type="match status" value="1"/>
</dbReference>
<protein>
    <submittedName>
        <fullName evidence="3">Double substrate-specificity short chain dehydrogenase reductase 2</fullName>
    </submittedName>
</protein>
<organism evidence="3 4">
    <name type="scientific">Fusarium napiforme</name>
    <dbReference type="NCBI Taxonomy" id="42672"/>
    <lineage>
        <taxon>Eukaryota</taxon>
        <taxon>Fungi</taxon>
        <taxon>Dikarya</taxon>
        <taxon>Ascomycota</taxon>
        <taxon>Pezizomycotina</taxon>
        <taxon>Sordariomycetes</taxon>
        <taxon>Hypocreomycetidae</taxon>
        <taxon>Hypocreales</taxon>
        <taxon>Nectriaceae</taxon>
        <taxon>Fusarium</taxon>
        <taxon>Fusarium fujikuroi species complex</taxon>
    </lineage>
</organism>